<name>A0A1L9B3B1_9BACT</name>
<feature type="domain" description="Histidine kinase" evidence="4">
    <location>
        <begin position="1551"/>
        <end position="1757"/>
    </location>
</feature>
<sequence length="1762" mass="195614">MFDIPGYKILSTIRSTGLNVLYQAERESDGLPVIIKTPSVSSSGPRERERYRREFGILQRLRTVSGVVHPYSHEQVLDRPVLLMEKVQGEPLSEFVGQPMALPRFLDVALAMAFNLGEIHRHGVIHKDIKPGNIIIEPTGRVRFVDFGGATLQRAEHLEAAPVHLIEGTLAYMSPEQTGRMNRQVDYRTDFYSLGVTLYELLTGIRPFQGRDALEWFHAHMTQRPRPPHELLPSIPPAVSAIVLKLLAKTAEERYQSAEGLRADLERCREGLLQGALEPFPLGTRDIPRQFHLPQGLYGREAQVSTLLGGFERVLRGGQVELMLVRGYSGIGKSSLVQELHKPVLRRRGFFLSGKFEQFQRDIPYATLAQAIRGLAQQLLAGSDEELARWRERLQSAWGNQGQRMVDIVPQLELVAGRQPPVEELPPTESRTRFNQVFRQFLGVFATPEQPLVLFLDDLQWADLASLQLLQHLLTHPETPPLLLLGAYRDNEISPAHPLMLTLDASRKSGARVTDLLLEPLSLEQVRQLVADALPGAGEELVIPLAAMVREKTGGNPFFLNQLMLTLDRDGLLVRAPEGGWSWDAERVQSMGYSDNVVDFLVGKLRQLPAPVQRLLSLSACVGHVFSLTVLSTLSGQEDVVEVEQGLGPALQEGLLMRGGPEQYRFLHDRIHQAAHGLISEEEQMAIHLRIGRAMLARLTLEELREQLFDVVSQLNAGAELIQEPAERHRLARLNAEAGLKAKAAIAHRPAIIYLTKAFALIPGDPWETDAALAFKVRLERAACELQSGNVAEASRLAEDLPPRARTRADMVAAYHVRNDVFIGTGRIQEACACMLECLAMLGIEIPARPSQEEAAAAYAEVWTQLGTRPIRSLIDLPPMVDPDVKMRMIALSSLFAPAYFTSIHLLVIVLSRMVVLSMRHGFTESSVPGFIWLGVMAGPFFKQYREGYALGMLARDFVERHNLSHRRPNLLYGLQFISYWSQPFSVTQEITLGAFHHSVQGSDVLTACYSAMSIVLNRIAMGHNLEDVYQDSLVRADFARKVGSVDAQDIIRVYQRYVQQLRGYSLSFNTLSGEGFDEKTFETVLTSARMTSLRSAYFITKLRSRYMCGAYAEALESADQAVGVLWVLKISINMLDFHLFRALSLAACCEGQGAEAREKSLAAIRQHHAQLAEWAESCPETFRAPERMVFAELTRLTDPTDAANRIYEEALRAARENGFIQYAGVAAELAANFWRARQSPTLALTFAREARTAFLHWGARGKVQQMDARWPGLAPSSRTVAEDETSSTDSTQIDALTVVKAQQAISREIVLERLAATLMRVAIENAGAQHGALLLPSGDTLSVAAVSGASPDSAAQELPWTLIAYVKRTQEHVCIDDATQPHSFSSDAYLRRGTVRSVLCLPLMRQEIFAGVLYLENNLATNAFSPARLVLLSHIASQAAISIENARLYEDIQKGEAALRRANDELEQRVEERTRELKEAQARLVDTAREVGMTEVASNVLHNVGNVLTSAVINIELMRRAVGSSRVSRVKQASALLLDNRDDLVDFLTRDSRGIQLPDYLASLSAELLREQEKLLGDVETMARHIEHIRAIVQVQQTYAKTSVLEVECDLAQLIDDALRIQMGSLKRHGVSIIREVAVLPKVQVDKHKVLQILINLLSNARNALDVLPEDKRLLRVRLSSEGNVARIQVVDNGMGIAPGVREKLFSHGFTTRKDGHGFGLHSSVLAAQLMGGRLELESEGPGRGATATLELPLRREAAAS</sequence>
<dbReference type="EMBL" id="MPIN01000009">
    <property type="protein sequence ID" value="OJH36734.1"/>
    <property type="molecule type" value="Genomic_DNA"/>
</dbReference>
<dbReference type="SMART" id="SM00220">
    <property type="entry name" value="S_TKc"/>
    <property type="match status" value="1"/>
</dbReference>
<dbReference type="InterPro" id="IPR003594">
    <property type="entry name" value="HATPase_dom"/>
</dbReference>
<dbReference type="InterPro" id="IPR008271">
    <property type="entry name" value="Ser/Thr_kinase_AS"/>
</dbReference>
<keyword evidence="2" id="KW-0472">Membrane</keyword>
<dbReference type="SUPFAM" id="SSF55874">
    <property type="entry name" value="ATPase domain of HSP90 chaperone/DNA topoisomerase II/histidine kinase"/>
    <property type="match status" value="1"/>
</dbReference>
<comment type="caution">
    <text evidence="5">The sequence shown here is derived from an EMBL/GenBank/DDBJ whole genome shotgun (WGS) entry which is preliminary data.</text>
</comment>
<dbReference type="InterPro" id="IPR003018">
    <property type="entry name" value="GAF"/>
</dbReference>
<evidence type="ECO:0000256" key="1">
    <source>
        <dbReference type="SAM" id="Coils"/>
    </source>
</evidence>
<dbReference type="Pfam" id="PF01590">
    <property type="entry name" value="GAF"/>
    <property type="match status" value="1"/>
</dbReference>
<dbReference type="InterPro" id="IPR053159">
    <property type="entry name" value="Hybrid_Histidine_Kinase"/>
</dbReference>
<dbReference type="SMART" id="SM00065">
    <property type="entry name" value="GAF"/>
    <property type="match status" value="1"/>
</dbReference>
<evidence type="ECO:0000259" key="4">
    <source>
        <dbReference type="PROSITE" id="PS50109"/>
    </source>
</evidence>
<evidence type="ECO:0000313" key="6">
    <source>
        <dbReference type="Proteomes" id="UP000182229"/>
    </source>
</evidence>
<dbReference type="InterPro" id="IPR000719">
    <property type="entry name" value="Prot_kinase_dom"/>
</dbReference>
<dbReference type="PROSITE" id="PS00108">
    <property type="entry name" value="PROTEIN_KINASE_ST"/>
    <property type="match status" value="1"/>
</dbReference>
<dbReference type="PROSITE" id="PS50109">
    <property type="entry name" value="HIS_KIN"/>
    <property type="match status" value="1"/>
</dbReference>
<reference evidence="5 6" key="2">
    <citation type="submission" date="2016-12" db="EMBL/GenBank/DDBJ databases">
        <title>Draft Genome Sequence of Cystobacter ferrugineus Strain Cbfe23.</title>
        <authorList>
            <person name="Akbar S."/>
            <person name="Dowd S.E."/>
            <person name="Stevens D.C."/>
        </authorList>
    </citation>
    <scope>NUCLEOTIDE SEQUENCE [LARGE SCALE GENOMIC DNA]</scope>
    <source>
        <strain evidence="5 6">Cbfe23</strain>
    </source>
</reference>
<dbReference type="Pfam" id="PF00069">
    <property type="entry name" value="Pkinase"/>
    <property type="match status" value="1"/>
</dbReference>
<evidence type="ECO:0000313" key="5">
    <source>
        <dbReference type="EMBL" id="OJH36734.1"/>
    </source>
</evidence>
<dbReference type="Pfam" id="PF02518">
    <property type="entry name" value="HATPase_c"/>
    <property type="match status" value="1"/>
</dbReference>
<dbReference type="InterPro" id="IPR041664">
    <property type="entry name" value="AAA_16"/>
</dbReference>
<dbReference type="InterPro" id="IPR027417">
    <property type="entry name" value="P-loop_NTPase"/>
</dbReference>
<dbReference type="Gene3D" id="3.40.50.300">
    <property type="entry name" value="P-loop containing nucleotide triphosphate hydrolases"/>
    <property type="match status" value="1"/>
</dbReference>
<dbReference type="PANTHER" id="PTHR43642">
    <property type="entry name" value="HYBRID SIGNAL TRANSDUCTION HISTIDINE KINASE G"/>
    <property type="match status" value="1"/>
</dbReference>
<organism evidence="5 6">
    <name type="scientific">Cystobacter ferrugineus</name>
    <dbReference type="NCBI Taxonomy" id="83449"/>
    <lineage>
        <taxon>Bacteria</taxon>
        <taxon>Pseudomonadati</taxon>
        <taxon>Myxococcota</taxon>
        <taxon>Myxococcia</taxon>
        <taxon>Myxococcales</taxon>
        <taxon>Cystobacterineae</taxon>
        <taxon>Archangiaceae</taxon>
        <taxon>Cystobacter</taxon>
    </lineage>
</organism>
<dbReference type="RefSeq" id="WP_071901890.1">
    <property type="nucleotide sequence ID" value="NZ_MPIN01000009.1"/>
</dbReference>
<feature type="coiled-coil region" evidence="1">
    <location>
        <begin position="1446"/>
        <end position="1491"/>
    </location>
</feature>
<protein>
    <submittedName>
        <fullName evidence="5">Histidine kinase</fullName>
    </submittedName>
</protein>
<evidence type="ECO:0000256" key="2">
    <source>
        <dbReference type="SAM" id="Phobius"/>
    </source>
</evidence>
<keyword evidence="2" id="KW-0812">Transmembrane</keyword>
<dbReference type="GO" id="GO:0005524">
    <property type="term" value="F:ATP binding"/>
    <property type="evidence" value="ECO:0007669"/>
    <property type="project" value="InterPro"/>
</dbReference>
<keyword evidence="6" id="KW-1185">Reference proteome</keyword>
<dbReference type="SMART" id="SM00387">
    <property type="entry name" value="HATPase_c"/>
    <property type="match status" value="1"/>
</dbReference>
<dbReference type="InterPro" id="IPR011009">
    <property type="entry name" value="Kinase-like_dom_sf"/>
</dbReference>
<dbReference type="Proteomes" id="UP000182229">
    <property type="component" value="Unassembled WGS sequence"/>
</dbReference>
<keyword evidence="1" id="KW-0175">Coiled coil</keyword>
<gene>
    <name evidence="5" type="ORF">BON30_29940</name>
</gene>
<dbReference type="PROSITE" id="PS50011">
    <property type="entry name" value="PROTEIN_KINASE_DOM"/>
    <property type="match status" value="1"/>
</dbReference>
<accession>A0A1L9B3B1</accession>
<dbReference type="Pfam" id="PF13191">
    <property type="entry name" value="AAA_16"/>
    <property type="match status" value="1"/>
</dbReference>
<dbReference type="GO" id="GO:0004672">
    <property type="term" value="F:protein kinase activity"/>
    <property type="evidence" value="ECO:0007669"/>
    <property type="project" value="InterPro"/>
</dbReference>
<dbReference type="OrthoDB" id="9801841at2"/>
<proteinExistence type="predicted"/>
<feature type="transmembrane region" description="Helical" evidence="2">
    <location>
        <begin position="889"/>
        <end position="911"/>
    </location>
</feature>
<dbReference type="Gene3D" id="3.30.565.10">
    <property type="entry name" value="Histidine kinase-like ATPase, C-terminal domain"/>
    <property type="match status" value="1"/>
</dbReference>
<keyword evidence="5" id="KW-0418">Kinase</keyword>
<keyword evidence="5" id="KW-0808">Transferase</keyword>
<feature type="domain" description="Protein kinase" evidence="3">
    <location>
        <begin position="7"/>
        <end position="273"/>
    </location>
</feature>
<dbReference type="InterPro" id="IPR036890">
    <property type="entry name" value="HATPase_C_sf"/>
</dbReference>
<dbReference type="InterPro" id="IPR029016">
    <property type="entry name" value="GAF-like_dom_sf"/>
</dbReference>
<dbReference type="CDD" id="cd14014">
    <property type="entry name" value="STKc_PknB_like"/>
    <property type="match status" value="1"/>
</dbReference>
<dbReference type="STRING" id="83449.BON30_29940"/>
<dbReference type="SUPFAM" id="SSF55781">
    <property type="entry name" value="GAF domain-like"/>
    <property type="match status" value="1"/>
</dbReference>
<dbReference type="Gene3D" id="3.30.450.40">
    <property type="match status" value="1"/>
</dbReference>
<feature type="transmembrane region" description="Helical" evidence="2">
    <location>
        <begin position="923"/>
        <end position="942"/>
    </location>
</feature>
<dbReference type="SUPFAM" id="SSF56112">
    <property type="entry name" value="Protein kinase-like (PK-like)"/>
    <property type="match status" value="1"/>
</dbReference>
<evidence type="ECO:0000259" key="3">
    <source>
        <dbReference type="PROSITE" id="PS50011"/>
    </source>
</evidence>
<reference evidence="6" key="1">
    <citation type="submission" date="2016-11" db="EMBL/GenBank/DDBJ databases">
        <authorList>
            <person name="Shukria A."/>
            <person name="Stevens D.C."/>
        </authorList>
    </citation>
    <scope>NUCLEOTIDE SEQUENCE [LARGE SCALE GENOMIC DNA]</scope>
    <source>
        <strain evidence="6">Cbfe23</strain>
    </source>
</reference>
<dbReference type="PANTHER" id="PTHR43642:SF1">
    <property type="entry name" value="HYBRID SIGNAL TRANSDUCTION HISTIDINE KINASE G"/>
    <property type="match status" value="1"/>
</dbReference>
<dbReference type="InterPro" id="IPR005467">
    <property type="entry name" value="His_kinase_dom"/>
</dbReference>
<dbReference type="SUPFAM" id="SSF52540">
    <property type="entry name" value="P-loop containing nucleoside triphosphate hydrolases"/>
    <property type="match status" value="1"/>
</dbReference>
<dbReference type="Gene3D" id="1.10.510.10">
    <property type="entry name" value="Transferase(Phosphotransferase) domain 1"/>
    <property type="match status" value="1"/>
</dbReference>
<keyword evidence="2" id="KW-1133">Transmembrane helix</keyword>